<dbReference type="InterPro" id="IPR010982">
    <property type="entry name" value="Lambda_DNA-bd_dom_sf"/>
</dbReference>
<dbReference type="SUPFAM" id="SSF47413">
    <property type="entry name" value="lambda repressor-like DNA-binding domains"/>
    <property type="match status" value="1"/>
</dbReference>
<dbReference type="CDD" id="cd01392">
    <property type="entry name" value="HTH_LacI"/>
    <property type="match status" value="1"/>
</dbReference>
<dbReference type="PANTHER" id="PTHR30146:SF109">
    <property type="entry name" value="HTH-TYPE TRANSCRIPTIONAL REGULATOR GALS"/>
    <property type="match status" value="1"/>
</dbReference>
<dbReference type="PROSITE" id="PS50932">
    <property type="entry name" value="HTH_LACI_2"/>
    <property type="match status" value="1"/>
</dbReference>
<dbReference type="PANTHER" id="PTHR30146">
    <property type="entry name" value="LACI-RELATED TRANSCRIPTIONAL REPRESSOR"/>
    <property type="match status" value="1"/>
</dbReference>
<dbReference type="InterPro" id="IPR028082">
    <property type="entry name" value="Peripla_BP_I"/>
</dbReference>
<keyword evidence="3" id="KW-0804">Transcription</keyword>
<evidence type="ECO:0000259" key="4">
    <source>
        <dbReference type="PROSITE" id="PS50932"/>
    </source>
</evidence>
<organism evidence="5 6">
    <name type="scientific">Cellulomonas terrae</name>
    <dbReference type="NCBI Taxonomy" id="311234"/>
    <lineage>
        <taxon>Bacteria</taxon>
        <taxon>Bacillati</taxon>
        <taxon>Actinomycetota</taxon>
        <taxon>Actinomycetes</taxon>
        <taxon>Micrococcales</taxon>
        <taxon>Cellulomonadaceae</taxon>
        <taxon>Cellulomonas</taxon>
    </lineage>
</organism>
<name>A0A511JIQ7_9CELL</name>
<keyword evidence="2" id="KW-0238">DNA-binding</keyword>
<reference evidence="5 6" key="1">
    <citation type="submission" date="2019-07" db="EMBL/GenBank/DDBJ databases">
        <title>Whole genome shotgun sequence of Cellulomonas terrae NBRC 100819.</title>
        <authorList>
            <person name="Hosoyama A."/>
            <person name="Uohara A."/>
            <person name="Ohji S."/>
            <person name="Ichikawa N."/>
        </authorList>
    </citation>
    <scope>NUCLEOTIDE SEQUENCE [LARGE SCALE GENOMIC DNA]</scope>
    <source>
        <strain evidence="5 6">NBRC 100819</strain>
    </source>
</reference>
<dbReference type="InterPro" id="IPR000843">
    <property type="entry name" value="HTH_LacI"/>
</dbReference>
<dbReference type="GO" id="GO:0003700">
    <property type="term" value="F:DNA-binding transcription factor activity"/>
    <property type="evidence" value="ECO:0007669"/>
    <property type="project" value="TreeGrafter"/>
</dbReference>
<dbReference type="InterPro" id="IPR046335">
    <property type="entry name" value="LacI/GalR-like_sensor"/>
</dbReference>
<accession>A0A511JIQ7</accession>
<dbReference type="AlphaFoldDB" id="A0A511JIQ7"/>
<evidence type="ECO:0000256" key="2">
    <source>
        <dbReference type="ARBA" id="ARBA00023125"/>
    </source>
</evidence>
<dbReference type="EMBL" id="BJWH01000005">
    <property type="protein sequence ID" value="GEL97902.1"/>
    <property type="molecule type" value="Genomic_DNA"/>
</dbReference>
<dbReference type="Pfam" id="PF13377">
    <property type="entry name" value="Peripla_BP_3"/>
    <property type="match status" value="1"/>
</dbReference>
<dbReference type="CDD" id="cd06267">
    <property type="entry name" value="PBP1_LacI_sugar_binding-like"/>
    <property type="match status" value="1"/>
</dbReference>
<keyword evidence="6" id="KW-1185">Reference proteome</keyword>
<feature type="domain" description="HTH lacI-type" evidence="4">
    <location>
        <begin position="13"/>
        <end position="67"/>
    </location>
</feature>
<keyword evidence="1" id="KW-0805">Transcription regulation</keyword>
<evidence type="ECO:0000256" key="3">
    <source>
        <dbReference type="ARBA" id="ARBA00023163"/>
    </source>
</evidence>
<dbReference type="Proteomes" id="UP000321049">
    <property type="component" value="Unassembled WGS sequence"/>
</dbReference>
<evidence type="ECO:0000256" key="1">
    <source>
        <dbReference type="ARBA" id="ARBA00023015"/>
    </source>
</evidence>
<dbReference type="SMART" id="SM00354">
    <property type="entry name" value="HTH_LACI"/>
    <property type="match status" value="1"/>
</dbReference>
<dbReference type="PROSITE" id="PS00356">
    <property type="entry name" value="HTH_LACI_1"/>
    <property type="match status" value="1"/>
</dbReference>
<dbReference type="Pfam" id="PF00356">
    <property type="entry name" value="LacI"/>
    <property type="match status" value="1"/>
</dbReference>
<proteinExistence type="predicted"/>
<gene>
    <name evidence="5" type="ORF">CTE05_14490</name>
</gene>
<dbReference type="SUPFAM" id="SSF53822">
    <property type="entry name" value="Periplasmic binding protein-like I"/>
    <property type="match status" value="1"/>
</dbReference>
<evidence type="ECO:0000313" key="5">
    <source>
        <dbReference type="EMBL" id="GEL97902.1"/>
    </source>
</evidence>
<comment type="caution">
    <text evidence="5">The sequence shown here is derived from an EMBL/GenBank/DDBJ whole genome shotgun (WGS) entry which is preliminary data.</text>
</comment>
<evidence type="ECO:0000313" key="6">
    <source>
        <dbReference type="Proteomes" id="UP000321049"/>
    </source>
</evidence>
<protein>
    <submittedName>
        <fullName evidence="5">LacI family transcriptional regulator</fullName>
    </submittedName>
</protein>
<dbReference type="Gene3D" id="1.10.260.40">
    <property type="entry name" value="lambda repressor-like DNA-binding domains"/>
    <property type="match status" value="1"/>
</dbReference>
<sequence>MCTGVLNNGGVRATVKDVAARAGVSPKTVSNVIHGVVFVRPETRERVERALAELDYVPNLGARGLRNGRYGLIALALPDLSTAFSAELAHHFVEEAHSRGWSLQIEETAAEPGRERDLLSRARSHLLDGLVLNPVSLEDSAVPVVPGPLPPTVLIGEVVQDRADHVGVDSVGASRDVTEHLLVTGRRRIAAVGTPPVGVETAAARQRTEGYRAALAAAGVVHDPDLEIPVRHWTTEQAVEATRAHLVRFPAPDAFVCFTDSMAFGVLSVLWERGLRVPDDVAVAGFDDVAGARYAVPPLTTVAFDLRGYAVAALDLLTERIADPDRSPRQLVYPHQVVVRASTG</sequence>
<dbReference type="Gene3D" id="3.40.50.2300">
    <property type="match status" value="2"/>
</dbReference>
<dbReference type="GO" id="GO:0000976">
    <property type="term" value="F:transcription cis-regulatory region binding"/>
    <property type="evidence" value="ECO:0007669"/>
    <property type="project" value="TreeGrafter"/>
</dbReference>